<proteinExistence type="predicted"/>
<evidence type="ECO:0000256" key="2">
    <source>
        <dbReference type="SAM" id="SignalP"/>
    </source>
</evidence>
<keyword evidence="1" id="KW-0812">Transmembrane</keyword>
<feature type="transmembrane region" description="Helical" evidence="1">
    <location>
        <begin position="29"/>
        <end position="50"/>
    </location>
</feature>
<sequence>MVLFFLNFLLVLSISIISSSMLNSFENVSAIWLFLVVLFFAPLGLLAFGCSKRDSNNGSHLPRIESPLLVILERLPVVLSFCFVSR</sequence>
<evidence type="ECO:0000256" key="1">
    <source>
        <dbReference type="SAM" id="Phobius"/>
    </source>
</evidence>
<evidence type="ECO:0000313" key="3">
    <source>
        <dbReference type="EMBL" id="MBW30211.1"/>
    </source>
</evidence>
<dbReference type="AlphaFoldDB" id="A0A2M3ZNU6"/>
<keyword evidence="1" id="KW-0472">Membrane</keyword>
<reference evidence="3" key="1">
    <citation type="submission" date="2018-01" db="EMBL/GenBank/DDBJ databases">
        <title>An insight into the sialome of Amazonian anophelines.</title>
        <authorList>
            <person name="Ribeiro J.M."/>
            <person name="Scarpassa V."/>
            <person name="Calvo E."/>
        </authorList>
    </citation>
    <scope>NUCLEOTIDE SEQUENCE</scope>
    <source>
        <tissue evidence="3">Salivary glands</tissue>
    </source>
</reference>
<feature type="signal peptide" evidence="2">
    <location>
        <begin position="1"/>
        <end position="19"/>
    </location>
</feature>
<keyword evidence="2" id="KW-0732">Signal</keyword>
<accession>A0A2M3ZNU6</accession>
<organism evidence="3">
    <name type="scientific">Anopheles braziliensis</name>
    <dbReference type="NCBI Taxonomy" id="58242"/>
    <lineage>
        <taxon>Eukaryota</taxon>
        <taxon>Metazoa</taxon>
        <taxon>Ecdysozoa</taxon>
        <taxon>Arthropoda</taxon>
        <taxon>Hexapoda</taxon>
        <taxon>Insecta</taxon>
        <taxon>Pterygota</taxon>
        <taxon>Neoptera</taxon>
        <taxon>Endopterygota</taxon>
        <taxon>Diptera</taxon>
        <taxon>Nematocera</taxon>
        <taxon>Culicoidea</taxon>
        <taxon>Culicidae</taxon>
        <taxon>Anophelinae</taxon>
        <taxon>Anopheles</taxon>
    </lineage>
</organism>
<dbReference type="EMBL" id="GGFM01009460">
    <property type="protein sequence ID" value="MBW30211.1"/>
    <property type="molecule type" value="Transcribed_RNA"/>
</dbReference>
<feature type="chain" id="PRO_5014733805" evidence="2">
    <location>
        <begin position="20"/>
        <end position="86"/>
    </location>
</feature>
<protein>
    <submittedName>
        <fullName evidence="3">Putative secreted peptide</fullName>
    </submittedName>
</protein>
<name>A0A2M3ZNU6_9DIPT</name>
<keyword evidence="1" id="KW-1133">Transmembrane helix</keyword>